<organism evidence="2">
    <name type="scientific">Anopheles braziliensis</name>
    <dbReference type="NCBI Taxonomy" id="58242"/>
    <lineage>
        <taxon>Eukaryota</taxon>
        <taxon>Metazoa</taxon>
        <taxon>Ecdysozoa</taxon>
        <taxon>Arthropoda</taxon>
        <taxon>Hexapoda</taxon>
        <taxon>Insecta</taxon>
        <taxon>Pterygota</taxon>
        <taxon>Neoptera</taxon>
        <taxon>Endopterygota</taxon>
        <taxon>Diptera</taxon>
        <taxon>Nematocera</taxon>
        <taxon>Culicoidea</taxon>
        <taxon>Culicidae</taxon>
        <taxon>Anophelinae</taxon>
        <taxon>Anopheles</taxon>
    </lineage>
</organism>
<proteinExistence type="predicted"/>
<sequence length="79" mass="8514">MAWLLFMLLPPLLGLKCGAFPKPGGPFIRGRLPAKPPPGPPEWALLPISDPLPAALLSILGLRRNSRAIVPKIRESDSL</sequence>
<evidence type="ECO:0000256" key="1">
    <source>
        <dbReference type="SAM" id="SignalP"/>
    </source>
</evidence>
<dbReference type="EMBL" id="GGFM01009262">
    <property type="protein sequence ID" value="MBW30013.1"/>
    <property type="molecule type" value="Transcribed_RNA"/>
</dbReference>
<reference evidence="2" key="1">
    <citation type="submission" date="2018-01" db="EMBL/GenBank/DDBJ databases">
        <title>An insight into the sialome of Amazonian anophelines.</title>
        <authorList>
            <person name="Ribeiro J.M."/>
            <person name="Scarpassa V."/>
            <person name="Calvo E."/>
        </authorList>
    </citation>
    <scope>NUCLEOTIDE SEQUENCE</scope>
    <source>
        <tissue evidence="2">Salivary glands</tissue>
    </source>
</reference>
<dbReference type="AlphaFoldDB" id="A0A2M3ZND4"/>
<evidence type="ECO:0000313" key="2">
    <source>
        <dbReference type="EMBL" id="MBW30013.1"/>
    </source>
</evidence>
<accession>A0A2M3ZND4</accession>
<name>A0A2M3ZND4_9DIPT</name>
<protein>
    <submittedName>
        <fullName evidence="2">Putative secreted peptide</fullName>
    </submittedName>
</protein>
<keyword evidence="1" id="KW-0732">Signal</keyword>
<feature type="chain" id="PRO_5014636731" evidence="1">
    <location>
        <begin position="20"/>
        <end position="79"/>
    </location>
</feature>
<feature type="signal peptide" evidence="1">
    <location>
        <begin position="1"/>
        <end position="19"/>
    </location>
</feature>